<organism evidence="3 4">
    <name type="scientific">Chryseosolibacter histidini</name>
    <dbReference type="NCBI Taxonomy" id="2782349"/>
    <lineage>
        <taxon>Bacteria</taxon>
        <taxon>Pseudomonadati</taxon>
        <taxon>Bacteroidota</taxon>
        <taxon>Cytophagia</taxon>
        <taxon>Cytophagales</taxon>
        <taxon>Chryseotaleaceae</taxon>
        <taxon>Chryseosolibacter</taxon>
    </lineage>
</organism>
<dbReference type="Proteomes" id="UP001319200">
    <property type="component" value="Unassembled WGS sequence"/>
</dbReference>
<proteinExistence type="predicted"/>
<reference evidence="3 4" key="1">
    <citation type="submission" date="2021-05" db="EMBL/GenBank/DDBJ databases">
        <title>A Polyphasic approach of four new species of the genus Ohtaekwangia: Ohtaekwangia histidinii sp. nov., Ohtaekwangia cretensis sp. nov., Ohtaekwangia indiensis sp. nov., Ohtaekwangia reichenbachii sp. nov. from diverse environment.</title>
        <authorList>
            <person name="Octaviana S."/>
        </authorList>
    </citation>
    <scope>NUCLEOTIDE SEQUENCE [LARGE SCALE GENOMIC DNA]</scope>
    <source>
        <strain evidence="3 4">PWU4</strain>
    </source>
</reference>
<dbReference type="Pfam" id="PF13439">
    <property type="entry name" value="Glyco_transf_4"/>
    <property type="match status" value="1"/>
</dbReference>
<evidence type="ECO:0000259" key="1">
    <source>
        <dbReference type="Pfam" id="PF00534"/>
    </source>
</evidence>
<accession>A0AAP2DSQ5</accession>
<sequence length="367" mass="41018">MNHPAKKVFIVLPQMTVGGTERTAAVLANYLVGLGDDVSILVMYKKPVFYELHPSVKLIEPPASVRQKLGRVMYMPYVLRFLRTELRKGKPDVVFSLGYMALTLFSSLGLPTKVVISGRSSPSRVRFPNNKMLDALYRFSHSVLKQRVNGIIAQTEAAAQAYRTRYACPIRIIPNFLREIKEHRVERKDQIVTVGRCVREKGQHFLIQAFAKVNAPGWKLVIVGDGPKRAGLEQLAQELGLQDRVHFAGFQQDVDLFLAQSKIFALTSVIEGFPNALIEAMSTPLACVSFNCEAGPSEIIHDGENGYLVEVGDVDTLAKRLQALALDSQLRERIQQKASEARQLYAIGKIGDDYRRFFGEIASAKRN</sequence>
<dbReference type="PANTHER" id="PTHR12526:SF630">
    <property type="entry name" value="GLYCOSYLTRANSFERASE"/>
    <property type="match status" value="1"/>
</dbReference>
<dbReference type="Gene3D" id="3.40.50.2000">
    <property type="entry name" value="Glycogen Phosphorylase B"/>
    <property type="match status" value="2"/>
</dbReference>
<gene>
    <name evidence="3" type="ORF">KK083_26755</name>
</gene>
<dbReference type="GO" id="GO:0016757">
    <property type="term" value="F:glycosyltransferase activity"/>
    <property type="evidence" value="ECO:0007669"/>
    <property type="project" value="InterPro"/>
</dbReference>
<name>A0AAP2DSQ5_9BACT</name>
<dbReference type="RefSeq" id="WP_254169206.1">
    <property type="nucleotide sequence ID" value="NZ_JAHESF010000042.1"/>
</dbReference>
<dbReference type="InterPro" id="IPR028098">
    <property type="entry name" value="Glyco_trans_4-like_N"/>
</dbReference>
<evidence type="ECO:0000259" key="2">
    <source>
        <dbReference type="Pfam" id="PF13439"/>
    </source>
</evidence>
<protein>
    <submittedName>
        <fullName evidence="3">Glycosyltransferase family 4 protein</fullName>
    </submittedName>
</protein>
<evidence type="ECO:0000313" key="4">
    <source>
        <dbReference type="Proteomes" id="UP001319200"/>
    </source>
</evidence>
<dbReference type="Pfam" id="PF00534">
    <property type="entry name" value="Glycos_transf_1"/>
    <property type="match status" value="1"/>
</dbReference>
<dbReference type="InterPro" id="IPR001296">
    <property type="entry name" value="Glyco_trans_1"/>
</dbReference>
<dbReference type="CDD" id="cd03820">
    <property type="entry name" value="GT4_AmsD-like"/>
    <property type="match status" value="1"/>
</dbReference>
<dbReference type="PANTHER" id="PTHR12526">
    <property type="entry name" value="GLYCOSYLTRANSFERASE"/>
    <property type="match status" value="1"/>
</dbReference>
<dbReference type="AlphaFoldDB" id="A0AAP2DSQ5"/>
<keyword evidence="4" id="KW-1185">Reference proteome</keyword>
<comment type="caution">
    <text evidence="3">The sequence shown here is derived from an EMBL/GenBank/DDBJ whole genome shotgun (WGS) entry which is preliminary data.</text>
</comment>
<feature type="domain" description="Glycosyltransferase subfamily 4-like N-terminal" evidence="2">
    <location>
        <begin position="17"/>
        <end position="176"/>
    </location>
</feature>
<dbReference type="SUPFAM" id="SSF53756">
    <property type="entry name" value="UDP-Glycosyltransferase/glycogen phosphorylase"/>
    <property type="match status" value="1"/>
</dbReference>
<dbReference type="EMBL" id="JAHESF010000042">
    <property type="protein sequence ID" value="MBT1700517.1"/>
    <property type="molecule type" value="Genomic_DNA"/>
</dbReference>
<feature type="domain" description="Glycosyl transferase family 1" evidence="1">
    <location>
        <begin position="183"/>
        <end position="339"/>
    </location>
</feature>
<evidence type="ECO:0000313" key="3">
    <source>
        <dbReference type="EMBL" id="MBT1700517.1"/>
    </source>
</evidence>